<dbReference type="GO" id="GO:0034605">
    <property type="term" value="P:cellular response to heat"/>
    <property type="evidence" value="ECO:0007669"/>
    <property type="project" value="InterPro"/>
</dbReference>
<evidence type="ECO:0000256" key="2">
    <source>
        <dbReference type="ARBA" id="ARBA00022884"/>
    </source>
</evidence>
<dbReference type="PIRSF" id="PIRSF016821">
    <property type="entry name" value="HSP15"/>
    <property type="match status" value="1"/>
</dbReference>
<evidence type="ECO:0000259" key="5">
    <source>
        <dbReference type="SMART" id="SM00363"/>
    </source>
</evidence>
<comment type="similarity">
    <text evidence="1">Belongs to the HSP15 family.</text>
</comment>
<name>A0A3B1A3X1_9ZZZZ</name>
<accession>A0A3B1A3X1</accession>
<dbReference type="Gene3D" id="3.10.290.10">
    <property type="entry name" value="RNA-binding S4 domain"/>
    <property type="match status" value="1"/>
</dbReference>
<dbReference type="InterPro" id="IPR036986">
    <property type="entry name" value="S4_RNA-bd_sf"/>
</dbReference>
<evidence type="ECO:0000256" key="1">
    <source>
        <dbReference type="ARBA" id="ARBA00008396"/>
    </source>
</evidence>
<dbReference type="CDD" id="cd00165">
    <property type="entry name" value="S4"/>
    <property type="match status" value="1"/>
</dbReference>
<gene>
    <name evidence="6" type="ORF">MNBD_GAMMA16-1879</name>
</gene>
<evidence type="ECO:0000256" key="4">
    <source>
        <dbReference type="SAM" id="MobiDB-lite"/>
    </source>
</evidence>
<evidence type="ECO:0000256" key="3">
    <source>
        <dbReference type="ARBA" id="ARBA00023125"/>
    </source>
</evidence>
<feature type="compositionally biased region" description="Basic residues" evidence="4">
    <location>
        <begin position="116"/>
        <end position="133"/>
    </location>
</feature>
<feature type="region of interest" description="Disordered" evidence="4">
    <location>
        <begin position="86"/>
        <end position="133"/>
    </location>
</feature>
<protein>
    <submittedName>
        <fullName evidence="6">Ribosome-associated heat shock protein implicated in the recycling of the 50S subunit (S4 paralog)</fullName>
    </submittedName>
</protein>
<dbReference type="GO" id="GO:0043023">
    <property type="term" value="F:ribosomal large subunit binding"/>
    <property type="evidence" value="ECO:0007669"/>
    <property type="project" value="InterPro"/>
</dbReference>
<proteinExistence type="inferred from homology"/>
<evidence type="ECO:0000313" key="6">
    <source>
        <dbReference type="EMBL" id="VAW88424.1"/>
    </source>
</evidence>
<feature type="compositionally biased region" description="Basic and acidic residues" evidence="4">
    <location>
        <begin position="89"/>
        <end position="106"/>
    </location>
</feature>
<reference evidence="6" key="1">
    <citation type="submission" date="2018-06" db="EMBL/GenBank/DDBJ databases">
        <authorList>
            <person name="Zhirakovskaya E."/>
        </authorList>
    </citation>
    <scope>NUCLEOTIDE SEQUENCE</scope>
</reference>
<keyword evidence="3" id="KW-0238">DNA-binding</keyword>
<feature type="domain" description="RNA-binding S4" evidence="5">
    <location>
        <begin position="9"/>
        <end position="66"/>
    </location>
</feature>
<dbReference type="GO" id="GO:0003727">
    <property type="term" value="F:single-stranded RNA binding"/>
    <property type="evidence" value="ECO:0007669"/>
    <property type="project" value="InterPro"/>
</dbReference>
<dbReference type="InterPro" id="IPR025708">
    <property type="entry name" value="HSP15"/>
</dbReference>
<dbReference type="Pfam" id="PF01479">
    <property type="entry name" value="S4"/>
    <property type="match status" value="1"/>
</dbReference>
<dbReference type="AlphaFoldDB" id="A0A3B1A3X1"/>
<keyword evidence="2" id="KW-0694">RNA-binding</keyword>
<dbReference type="PROSITE" id="PS50889">
    <property type="entry name" value="S4"/>
    <property type="match status" value="1"/>
</dbReference>
<dbReference type="SUPFAM" id="SSF55174">
    <property type="entry name" value="Alpha-L RNA-binding motif"/>
    <property type="match status" value="1"/>
</dbReference>
<sequence length="133" mass="15443">MKIKTLEPLRLDKWLWAARFFKTRSLATEAINGGKVHLNGVRAKPSRVLKITDELRIRRGVDEYTIVVLRNNGRRGPATEAVLMYEESNASKKERKHLTEQRRLVNADHASPARRPDKKGRRQITKFKQKNNT</sequence>
<dbReference type="EMBL" id="UOFO01000145">
    <property type="protein sequence ID" value="VAW88424.1"/>
    <property type="molecule type" value="Genomic_DNA"/>
</dbReference>
<organism evidence="6">
    <name type="scientific">hydrothermal vent metagenome</name>
    <dbReference type="NCBI Taxonomy" id="652676"/>
    <lineage>
        <taxon>unclassified sequences</taxon>
        <taxon>metagenomes</taxon>
        <taxon>ecological metagenomes</taxon>
    </lineage>
</organism>
<dbReference type="GO" id="GO:0003677">
    <property type="term" value="F:DNA binding"/>
    <property type="evidence" value="ECO:0007669"/>
    <property type="project" value="UniProtKB-KW"/>
</dbReference>
<dbReference type="SMART" id="SM00363">
    <property type="entry name" value="S4"/>
    <property type="match status" value="1"/>
</dbReference>
<dbReference type="InterPro" id="IPR002942">
    <property type="entry name" value="S4_RNA-bd"/>
</dbReference>
<keyword evidence="6" id="KW-0346">Stress response</keyword>